<dbReference type="EMBL" id="CP045897">
    <property type="protein sequence ID" value="QQP51240.1"/>
    <property type="molecule type" value="Genomic_DNA"/>
</dbReference>
<protein>
    <submittedName>
        <fullName evidence="1">Uncharacterized protein</fullName>
    </submittedName>
</protein>
<dbReference type="PANTHER" id="PTHR46114">
    <property type="entry name" value="APPLE DOMAIN-CONTAINING PROTEIN"/>
    <property type="match status" value="1"/>
</dbReference>
<name>A0A7T8HKM8_CALRO</name>
<feature type="non-terminal residue" evidence="1">
    <location>
        <position position="66"/>
    </location>
</feature>
<organism evidence="1 2">
    <name type="scientific">Caligus rogercresseyi</name>
    <name type="common">Sea louse</name>
    <dbReference type="NCBI Taxonomy" id="217165"/>
    <lineage>
        <taxon>Eukaryota</taxon>
        <taxon>Metazoa</taxon>
        <taxon>Ecdysozoa</taxon>
        <taxon>Arthropoda</taxon>
        <taxon>Crustacea</taxon>
        <taxon>Multicrustacea</taxon>
        <taxon>Hexanauplia</taxon>
        <taxon>Copepoda</taxon>
        <taxon>Siphonostomatoida</taxon>
        <taxon>Caligidae</taxon>
        <taxon>Caligus</taxon>
    </lineage>
</organism>
<evidence type="ECO:0000313" key="1">
    <source>
        <dbReference type="EMBL" id="QQP51240.1"/>
    </source>
</evidence>
<sequence length="66" mass="7451">MPIYDPKEWRLFIDSSKSSLKCVILHNGNVYGAVPIGHSVSLREDYDDIKILLDLINIKSTSGKFV</sequence>
<dbReference type="AlphaFoldDB" id="A0A7T8HKM8"/>
<dbReference type="PANTHER" id="PTHR46114:SF1">
    <property type="entry name" value="ZAD DOMAIN-CONTAINING PROTEIN"/>
    <property type="match status" value="1"/>
</dbReference>
<keyword evidence="2" id="KW-1185">Reference proteome</keyword>
<gene>
    <name evidence="1" type="ORF">FKW44_012543</name>
</gene>
<accession>A0A7T8HKM8</accession>
<proteinExistence type="predicted"/>
<dbReference type="OrthoDB" id="8047980at2759"/>
<evidence type="ECO:0000313" key="2">
    <source>
        <dbReference type="Proteomes" id="UP000595437"/>
    </source>
</evidence>
<dbReference type="Proteomes" id="UP000595437">
    <property type="component" value="Chromosome 8"/>
</dbReference>
<reference evidence="2" key="1">
    <citation type="submission" date="2021-01" db="EMBL/GenBank/DDBJ databases">
        <title>Caligus Genome Assembly.</title>
        <authorList>
            <person name="Gallardo-Escarate C."/>
        </authorList>
    </citation>
    <scope>NUCLEOTIDE SEQUENCE [LARGE SCALE GENOMIC DNA]</scope>
</reference>